<dbReference type="AlphaFoldDB" id="A0A9D2KGD3"/>
<evidence type="ECO:0000256" key="11">
    <source>
        <dbReference type="SAM" id="Phobius"/>
    </source>
</evidence>
<evidence type="ECO:0000256" key="6">
    <source>
        <dbReference type="ARBA" id="ARBA00022692"/>
    </source>
</evidence>
<keyword evidence="6 11" id="KW-0812">Transmembrane</keyword>
<feature type="transmembrane region" description="Helical" evidence="11">
    <location>
        <begin position="31"/>
        <end position="47"/>
    </location>
</feature>
<comment type="function">
    <text evidence="9">Part of the binding-protein-dependent transport system for D-xylose. Probably responsible for the translocation of the substrate across the membrane.</text>
</comment>
<proteinExistence type="predicted"/>
<evidence type="ECO:0000256" key="9">
    <source>
        <dbReference type="ARBA" id="ARBA00035611"/>
    </source>
</evidence>
<feature type="transmembrane region" description="Helical" evidence="11">
    <location>
        <begin position="279"/>
        <end position="312"/>
    </location>
</feature>
<dbReference type="Pfam" id="PF02653">
    <property type="entry name" value="BPD_transp_2"/>
    <property type="match status" value="1"/>
</dbReference>
<keyword evidence="5" id="KW-0762">Sugar transport</keyword>
<keyword evidence="7 11" id="KW-1133">Transmembrane helix</keyword>
<feature type="transmembrane region" description="Helical" evidence="11">
    <location>
        <begin position="324"/>
        <end position="343"/>
    </location>
</feature>
<evidence type="ECO:0000256" key="4">
    <source>
        <dbReference type="ARBA" id="ARBA00022519"/>
    </source>
</evidence>
<feature type="transmembrane region" description="Helical" evidence="11">
    <location>
        <begin position="199"/>
        <end position="224"/>
    </location>
</feature>
<dbReference type="GO" id="GO:0022857">
    <property type="term" value="F:transmembrane transporter activity"/>
    <property type="evidence" value="ECO:0007669"/>
    <property type="project" value="InterPro"/>
</dbReference>
<organism evidence="12 13">
    <name type="scientific">Candidatus Microbacterium stercoravium</name>
    <dbReference type="NCBI Taxonomy" id="2838697"/>
    <lineage>
        <taxon>Bacteria</taxon>
        <taxon>Bacillati</taxon>
        <taxon>Actinomycetota</taxon>
        <taxon>Actinomycetes</taxon>
        <taxon>Micrococcales</taxon>
        <taxon>Microbacteriaceae</taxon>
        <taxon>Microbacterium</taxon>
    </lineage>
</organism>
<dbReference type="CDD" id="cd06579">
    <property type="entry name" value="TM_PBP1_transp_AraH_like"/>
    <property type="match status" value="1"/>
</dbReference>
<sequence>MSFITDTSNVAVDERIAHTPWYRTALRRPELGSLIGAIAVFIVFAVADTTGQFASLQGAAGWTDFAAPVGIVAIFVALLMISGEFDLSSGVMVGTSGLFAGLLVTHLGWPLWPAIIATLLLGAVIGFINGVLVVRTALPSFVVTLGTFFVLKGANLAITKGITGTVRVSGIEQAAGFESARPIFATTIPIGGASFQISLVWWIALTAVATILLTRTAFGNWIFASGGDAGAARNAGVPVTRTKITLFVMTSTAASLVGIMFLLRLRGMQAGQGVGQEFYYIIAAAVGGCLLTGGAGSAIGASIGALIMGFAAVGIPYALWDQDWVSTFLGVILFSAVFINVTLSRRARGGRST</sequence>
<reference evidence="12" key="2">
    <citation type="submission" date="2021-04" db="EMBL/GenBank/DDBJ databases">
        <authorList>
            <person name="Gilroy R."/>
        </authorList>
    </citation>
    <scope>NUCLEOTIDE SEQUENCE</scope>
    <source>
        <strain evidence="12">ChiHjej8B7-3636</strain>
    </source>
</reference>
<feature type="transmembrane region" description="Helical" evidence="11">
    <location>
        <begin position="111"/>
        <end position="132"/>
    </location>
</feature>
<accession>A0A9D2KGD3</accession>
<evidence type="ECO:0000256" key="7">
    <source>
        <dbReference type="ARBA" id="ARBA00022989"/>
    </source>
</evidence>
<reference evidence="12" key="1">
    <citation type="journal article" date="2021" name="PeerJ">
        <title>Extensive microbial diversity within the chicken gut microbiome revealed by metagenomics and culture.</title>
        <authorList>
            <person name="Gilroy R."/>
            <person name="Ravi A."/>
            <person name="Getino M."/>
            <person name="Pursley I."/>
            <person name="Horton D.L."/>
            <person name="Alikhan N.F."/>
            <person name="Baker D."/>
            <person name="Gharbi K."/>
            <person name="Hall N."/>
            <person name="Watson M."/>
            <person name="Adriaenssens E.M."/>
            <person name="Foster-Nyarko E."/>
            <person name="Jarju S."/>
            <person name="Secka A."/>
            <person name="Antonio M."/>
            <person name="Oren A."/>
            <person name="Chaudhuri R.R."/>
            <person name="La Ragione R."/>
            <person name="Hildebrand F."/>
            <person name="Pallen M.J."/>
        </authorList>
    </citation>
    <scope>NUCLEOTIDE SEQUENCE</scope>
    <source>
        <strain evidence="12">ChiHjej8B7-3636</strain>
    </source>
</reference>
<dbReference type="InterPro" id="IPR001851">
    <property type="entry name" value="ABC_transp_permease"/>
</dbReference>
<dbReference type="Proteomes" id="UP000824220">
    <property type="component" value="Unassembled WGS sequence"/>
</dbReference>
<keyword evidence="4" id="KW-0997">Cell inner membrane</keyword>
<dbReference type="EMBL" id="DXAM01000046">
    <property type="protein sequence ID" value="HJA03840.1"/>
    <property type="molecule type" value="Genomic_DNA"/>
</dbReference>
<name>A0A9D2KGD3_9MICO</name>
<comment type="caution">
    <text evidence="12">The sequence shown here is derived from an EMBL/GenBank/DDBJ whole genome shotgun (WGS) entry which is preliminary data.</text>
</comment>
<evidence type="ECO:0000256" key="5">
    <source>
        <dbReference type="ARBA" id="ARBA00022597"/>
    </source>
</evidence>
<keyword evidence="3" id="KW-1003">Cell membrane</keyword>
<comment type="subcellular location">
    <subcellularLocation>
        <location evidence="1">Cell membrane</location>
        <topology evidence="1">Multi-pass membrane protein</topology>
    </subcellularLocation>
</comment>
<evidence type="ECO:0000256" key="1">
    <source>
        <dbReference type="ARBA" id="ARBA00004651"/>
    </source>
</evidence>
<keyword evidence="8 11" id="KW-0472">Membrane</keyword>
<dbReference type="PANTHER" id="PTHR32196:SF32">
    <property type="entry name" value="XYLOSE TRANSPORT SYSTEM PERMEASE PROTEIN XYLH"/>
    <property type="match status" value="1"/>
</dbReference>
<evidence type="ECO:0000313" key="12">
    <source>
        <dbReference type="EMBL" id="HJA03840.1"/>
    </source>
</evidence>
<evidence type="ECO:0000256" key="2">
    <source>
        <dbReference type="ARBA" id="ARBA00022448"/>
    </source>
</evidence>
<evidence type="ECO:0000313" key="13">
    <source>
        <dbReference type="Proteomes" id="UP000824220"/>
    </source>
</evidence>
<keyword evidence="2" id="KW-0813">Transport</keyword>
<feature type="transmembrane region" description="Helical" evidence="11">
    <location>
        <begin position="59"/>
        <end position="81"/>
    </location>
</feature>
<dbReference type="GO" id="GO:0005886">
    <property type="term" value="C:plasma membrane"/>
    <property type="evidence" value="ECO:0007669"/>
    <property type="project" value="UniProtKB-SubCell"/>
</dbReference>
<feature type="transmembrane region" description="Helical" evidence="11">
    <location>
        <begin position="87"/>
        <end position="104"/>
    </location>
</feature>
<evidence type="ECO:0000256" key="8">
    <source>
        <dbReference type="ARBA" id="ARBA00023136"/>
    </source>
</evidence>
<evidence type="ECO:0000256" key="10">
    <source>
        <dbReference type="ARBA" id="ARBA00035686"/>
    </source>
</evidence>
<evidence type="ECO:0000256" key="3">
    <source>
        <dbReference type="ARBA" id="ARBA00022475"/>
    </source>
</evidence>
<feature type="transmembrane region" description="Helical" evidence="11">
    <location>
        <begin position="138"/>
        <end position="158"/>
    </location>
</feature>
<protein>
    <recommendedName>
        <fullName evidence="10">Xylose transport system permease protein XylH</fullName>
    </recommendedName>
</protein>
<feature type="transmembrane region" description="Helical" evidence="11">
    <location>
        <begin position="244"/>
        <end position="267"/>
    </location>
</feature>
<dbReference type="PANTHER" id="PTHR32196">
    <property type="entry name" value="ABC TRANSPORTER PERMEASE PROTEIN YPHD-RELATED-RELATED"/>
    <property type="match status" value="1"/>
</dbReference>
<gene>
    <name evidence="12" type="ORF">H9800_03150</name>
</gene>